<feature type="transmembrane region" description="Helical" evidence="2">
    <location>
        <begin position="20"/>
        <end position="41"/>
    </location>
</feature>
<evidence type="ECO:0000256" key="1">
    <source>
        <dbReference type="SAM" id="MobiDB-lite"/>
    </source>
</evidence>
<name>A0A8D7FP42_MUSAM</name>
<sequence length="295" mass="29157">MTQTQYLNATTFHQIWEHLPFHLIILCGTFLLLILGSLLGVRFLQLVDPEVGELAVLVALEPRPAGGVVDGLGRGVVGIGGVDLVVPDEEVPYEGDLADLGIVEPHEAVEEGAGLGANGVGGEGGDVLAVGAVIEDEGGPVFAGVNGLDGAVHLGGLGRGVVVVDAHDGEAGVTEGEESGGVVQEEEVAVDEEGPAAVAGEVGGEEAGEGELGALGGAAGSPVEAGGAEVGLSDGVDGQGHGGAAEERAAADLVGHVLTGVVTDEHTEGLLSGHVGELGAHACRGKRGNQTKCGK</sequence>
<feature type="region of interest" description="Disordered" evidence="1">
    <location>
        <begin position="225"/>
        <end position="247"/>
    </location>
</feature>
<evidence type="ECO:0000256" key="2">
    <source>
        <dbReference type="SAM" id="Phobius"/>
    </source>
</evidence>
<gene>
    <name evidence="3" type="ORF">GSMUA_56810.1</name>
</gene>
<dbReference type="AlphaFoldDB" id="A0A8D7FP42"/>
<accession>A0A8D7FP42</accession>
<organism evidence="3">
    <name type="scientific">Musa acuminata subsp. malaccensis</name>
    <name type="common">Wild banana</name>
    <name type="synonym">Musa malaccensis</name>
    <dbReference type="NCBI Taxonomy" id="214687"/>
    <lineage>
        <taxon>Eukaryota</taxon>
        <taxon>Viridiplantae</taxon>
        <taxon>Streptophyta</taxon>
        <taxon>Embryophyta</taxon>
        <taxon>Tracheophyta</taxon>
        <taxon>Spermatophyta</taxon>
        <taxon>Magnoliopsida</taxon>
        <taxon>Liliopsida</taxon>
        <taxon>Zingiberales</taxon>
        <taxon>Musaceae</taxon>
        <taxon>Musa</taxon>
    </lineage>
</organism>
<dbReference type="EMBL" id="HG996467">
    <property type="protein sequence ID" value="CAG1860787.1"/>
    <property type="molecule type" value="Genomic_DNA"/>
</dbReference>
<keyword evidence="2" id="KW-0812">Transmembrane</keyword>
<reference evidence="3" key="1">
    <citation type="submission" date="2021-03" db="EMBL/GenBank/DDBJ databases">
        <authorList>
            <consortium name="Genoscope - CEA"/>
            <person name="William W."/>
        </authorList>
    </citation>
    <scope>NUCLEOTIDE SEQUENCE</scope>
    <source>
        <strain evidence="3">Doubled-haploid Pahang</strain>
    </source>
</reference>
<keyword evidence="2" id="KW-1133">Transmembrane helix</keyword>
<keyword evidence="2" id="KW-0472">Membrane</keyword>
<evidence type="ECO:0000313" key="3">
    <source>
        <dbReference type="EMBL" id="CAG1860787.1"/>
    </source>
</evidence>
<proteinExistence type="predicted"/>
<protein>
    <submittedName>
        <fullName evidence="3">(wild Malaysian banana) hypothetical protein</fullName>
    </submittedName>
</protein>